<dbReference type="PANTHER" id="PTHR47245">
    <property type="entry name" value="PEPTIDYLPROLYL ISOMERASE"/>
    <property type="match status" value="1"/>
</dbReference>
<keyword evidence="3" id="KW-1185">Reference proteome</keyword>
<dbReference type="PANTHER" id="PTHR47245:SF2">
    <property type="entry name" value="PEPTIDYL-PROLYL CIS-TRANS ISOMERASE HP_0175-RELATED"/>
    <property type="match status" value="1"/>
</dbReference>
<dbReference type="PROSITE" id="PS51257">
    <property type="entry name" value="PROKAR_LIPOPROTEIN"/>
    <property type="match status" value="1"/>
</dbReference>
<proteinExistence type="predicted"/>
<dbReference type="RefSeq" id="WP_163480950.1">
    <property type="nucleotide sequence ID" value="NZ_JAAGWF010000008.1"/>
</dbReference>
<name>A0A7K3W1K2_9ACTN</name>
<dbReference type="AlphaFoldDB" id="A0A7K3W1K2"/>
<dbReference type="EMBL" id="JAAGWF010000008">
    <property type="protein sequence ID" value="NEK57777.1"/>
    <property type="molecule type" value="Genomic_DNA"/>
</dbReference>
<dbReference type="Gene3D" id="1.10.4030.10">
    <property type="entry name" value="Porin chaperone SurA, peptide-binding domain"/>
    <property type="match status" value="1"/>
</dbReference>
<gene>
    <name evidence="2" type="ORF">GCU56_07820</name>
</gene>
<dbReference type="InterPro" id="IPR050245">
    <property type="entry name" value="PrsA_foldase"/>
</dbReference>
<comment type="caution">
    <text evidence="2">The sequence shown here is derived from an EMBL/GenBank/DDBJ whole genome shotgun (WGS) entry which is preliminary data.</text>
</comment>
<dbReference type="InterPro" id="IPR027304">
    <property type="entry name" value="Trigger_fact/SurA_dom_sf"/>
</dbReference>
<evidence type="ECO:0000313" key="2">
    <source>
        <dbReference type="EMBL" id="NEK57777.1"/>
    </source>
</evidence>
<dbReference type="Pfam" id="PF13624">
    <property type="entry name" value="SurA_N_3"/>
    <property type="match status" value="1"/>
</dbReference>
<evidence type="ECO:0000259" key="1">
    <source>
        <dbReference type="Pfam" id="PF13145"/>
    </source>
</evidence>
<feature type="domain" description="PpiC" evidence="1">
    <location>
        <begin position="151"/>
        <end position="265"/>
    </location>
</feature>
<sequence length="338" mass="34777">MHTRRLIGSLAVGLVALAGVTGCRTSPNVAAYVGDERVTVAELETAVDERLSNPDLAAATEGREGEFTRLVLTRLVQAEIYVQAAQRYDVTPDDGDVQALLDELLGDQDPEALYAQAAAQGVGRADVFETVRQQLVRQRIAVAEGLAGGLTEEQLRADYEETVASLSQQRLGYITVPDQAAADAAVASLQADPNSYAALAAQYAGPTTLASVEARGADQVPSVIADQVAGAAPNSAFTVTVPDVQGVLVVFVGEPVVPTFEEARPDLEGAAEAEADDAAQALVADVRAELDITVNPRFGVIEEGEIVPADGGVVDLLDAEDDAAAAAGGGTGAAATGN</sequence>
<accession>A0A7K3W1K2</accession>
<reference evidence="2 3" key="1">
    <citation type="submission" date="2020-02" db="EMBL/GenBank/DDBJ databases">
        <title>Geodermatophilus sabuli CPCC 205279 I12A-02694.</title>
        <authorList>
            <person name="Jiang Z."/>
        </authorList>
    </citation>
    <scope>NUCLEOTIDE SEQUENCE [LARGE SCALE GENOMIC DNA]</scope>
    <source>
        <strain evidence="2 3">I12A-02694</strain>
    </source>
</reference>
<dbReference type="Pfam" id="PF13145">
    <property type="entry name" value="Rotamase_2"/>
    <property type="match status" value="1"/>
</dbReference>
<dbReference type="Proteomes" id="UP000470246">
    <property type="component" value="Unassembled WGS sequence"/>
</dbReference>
<dbReference type="SUPFAM" id="SSF109998">
    <property type="entry name" value="Triger factor/SurA peptide-binding domain-like"/>
    <property type="match status" value="1"/>
</dbReference>
<evidence type="ECO:0000313" key="3">
    <source>
        <dbReference type="Proteomes" id="UP000470246"/>
    </source>
</evidence>
<dbReference type="InterPro" id="IPR000297">
    <property type="entry name" value="PPIase_PpiC"/>
</dbReference>
<protein>
    <recommendedName>
        <fullName evidence="1">PpiC domain-containing protein</fullName>
    </recommendedName>
</protein>
<organism evidence="2 3">
    <name type="scientific">Geodermatophilus sabuli</name>
    <dbReference type="NCBI Taxonomy" id="1564158"/>
    <lineage>
        <taxon>Bacteria</taxon>
        <taxon>Bacillati</taxon>
        <taxon>Actinomycetota</taxon>
        <taxon>Actinomycetes</taxon>
        <taxon>Geodermatophilales</taxon>
        <taxon>Geodermatophilaceae</taxon>
        <taxon>Geodermatophilus</taxon>
    </lineage>
</organism>
<dbReference type="GO" id="GO:0003755">
    <property type="term" value="F:peptidyl-prolyl cis-trans isomerase activity"/>
    <property type="evidence" value="ECO:0007669"/>
    <property type="project" value="InterPro"/>
</dbReference>